<dbReference type="OrthoDB" id="2758537at2759"/>
<evidence type="ECO:0000313" key="2">
    <source>
        <dbReference type="EMBL" id="OJT01974.1"/>
    </source>
</evidence>
<dbReference type="EMBL" id="MNAD01001707">
    <property type="protein sequence ID" value="OJT01974.1"/>
    <property type="molecule type" value="Genomic_DNA"/>
</dbReference>
<feature type="compositionally biased region" description="Acidic residues" evidence="1">
    <location>
        <begin position="205"/>
        <end position="217"/>
    </location>
</feature>
<organism evidence="2 3">
    <name type="scientific">Trametes pubescens</name>
    <name type="common">White-rot fungus</name>
    <dbReference type="NCBI Taxonomy" id="154538"/>
    <lineage>
        <taxon>Eukaryota</taxon>
        <taxon>Fungi</taxon>
        <taxon>Dikarya</taxon>
        <taxon>Basidiomycota</taxon>
        <taxon>Agaricomycotina</taxon>
        <taxon>Agaricomycetes</taxon>
        <taxon>Polyporales</taxon>
        <taxon>Polyporaceae</taxon>
        <taxon>Trametes</taxon>
    </lineage>
</organism>
<comment type="caution">
    <text evidence="2">The sequence shown here is derived from an EMBL/GenBank/DDBJ whole genome shotgun (WGS) entry which is preliminary data.</text>
</comment>
<evidence type="ECO:0000256" key="1">
    <source>
        <dbReference type="SAM" id="MobiDB-lite"/>
    </source>
</evidence>
<accession>A0A1M2V315</accession>
<feature type="compositionally biased region" description="Pro residues" evidence="1">
    <location>
        <begin position="165"/>
        <end position="183"/>
    </location>
</feature>
<feature type="region of interest" description="Disordered" evidence="1">
    <location>
        <begin position="165"/>
        <end position="233"/>
    </location>
</feature>
<dbReference type="Proteomes" id="UP000184267">
    <property type="component" value="Unassembled WGS sequence"/>
</dbReference>
<sequence length="233" mass="25070">MERDQDGGPLLVAAQLFVFARQPLARDRSVPERGHWIVLTNTLFLVPGLYRHILAQWQMQPASTYSHEYYPGSMGEDDLTVFHIAHWYAARGISLALADRMQRSAHRTRAHQAGMDYNSNVLPFDGIVSIMGAGPVPPLSSLSLWGTAANPVLAFAHVAPTNVPPPTTAPAPAPTTGPVPSEVPGPLTTPVRMDVDHAPPPADAVDNEAQEECEEEPSAPGGDSAAERMNDES</sequence>
<reference evidence="2 3" key="1">
    <citation type="submission" date="2016-10" db="EMBL/GenBank/DDBJ databases">
        <title>Genome sequence of the basidiomycete white-rot fungus Trametes pubescens.</title>
        <authorList>
            <person name="Makela M.R."/>
            <person name="Granchi Z."/>
            <person name="Peng M."/>
            <person name="De Vries R.P."/>
            <person name="Grigoriev I."/>
            <person name="Riley R."/>
            <person name="Hilden K."/>
        </authorList>
    </citation>
    <scope>NUCLEOTIDE SEQUENCE [LARGE SCALE GENOMIC DNA]</scope>
    <source>
        <strain evidence="2 3">FBCC735</strain>
    </source>
</reference>
<proteinExistence type="predicted"/>
<evidence type="ECO:0000313" key="3">
    <source>
        <dbReference type="Proteomes" id="UP000184267"/>
    </source>
</evidence>
<keyword evidence="3" id="KW-1185">Reference proteome</keyword>
<dbReference type="AlphaFoldDB" id="A0A1M2V315"/>
<name>A0A1M2V315_TRAPU</name>
<protein>
    <submittedName>
        <fullName evidence="2">Uncharacterized protein</fullName>
    </submittedName>
</protein>
<dbReference type="OMA" id="GPYTHAY"/>
<gene>
    <name evidence="2" type="ORF">TRAPUB_7508</name>
</gene>